<dbReference type="Proteomes" id="UP001611075">
    <property type="component" value="Unassembled WGS sequence"/>
</dbReference>
<keyword evidence="2" id="KW-1185">Reference proteome</keyword>
<dbReference type="RefSeq" id="WP_396679528.1">
    <property type="nucleotide sequence ID" value="NZ_JBIRPU010000008.1"/>
</dbReference>
<name>A0ABW7SJE1_9ACTN</name>
<proteinExistence type="predicted"/>
<organism evidence="1 2">
    <name type="scientific">Micromonospora rubida</name>
    <dbReference type="NCBI Taxonomy" id="2697657"/>
    <lineage>
        <taxon>Bacteria</taxon>
        <taxon>Bacillati</taxon>
        <taxon>Actinomycetota</taxon>
        <taxon>Actinomycetes</taxon>
        <taxon>Micromonosporales</taxon>
        <taxon>Micromonosporaceae</taxon>
        <taxon>Micromonospora</taxon>
    </lineage>
</organism>
<accession>A0ABW7SJE1</accession>
<comment type="caution">
    <text evidence="1">The sequence shown here is derived from an EMBL/GenBank/DDBJ whole genome shotgun (WGS) entry which is preliminary data.</text>
</comment>
<protein>
    <submittedName>
        <fullName evidence="1">Uncharacterized protein</fullName>
    </submittedName>
</protein>
<evidence type="ECO:0000313" key="2">
    <source>
        <dbReference type="Proteomes" id="UP001611075"/>
    </source>
</evidence>
<dbReference type="EMBL" id="JBIRPU010000008">
    <property type="protein sequence ID" value="MFI0793783.1"/>
    <property type="molecule type" value="Genomic_DNA"/>
</dbReference>
<evidence type="ECO:0000313" key="1">
    <source>
        <dbReference type="EMBL" id="MFI0793783.1"/>
    </source>
</evidence>
<reference evidence="1 2" key="1">
    <citation type="submission" date="2024-10" db="EMBL/GenBank/DDBJ databases">
        <title>The Natural Products Discovery Center: Release of the First 8490 Sequenced Strains for Exploring Actinobacteria Biosynthetic Diversity.</title>
        <authorList>
            <person name="Kalkreuter E."/>
            <person name="Kautsar S.A."/>
            <person name="Yang D."/>
            <person name="Bader C.D."/>
            <person name="Teijaro C.N."/>
            <person name="Fluegel L."/>
            <person name="Davis C.M."/>
            <person name="Simpson J.R."/>
            <person name="Lauterbach L."/>
            <person name="Steele A.D."/>
            <person name="Gui C."/>
            <person name="Meng S."/>
            <person name="Li G."/>
            <person name="Viehrig K."/>
            <person name="Ye F."/>
            <person name="Su P."/>
            <person name="Kiefer A.F."/>
            <person name="Nichols A."/>
            <person name="Cepeda A.J."/>
            <person name="Yan W."/>
            <person name="Fan B."/>
            <person name="Jiang Y."/>
            <person name="Adhikari A."/>
            <person name="Zheng C.-J."/>
            <person name="Schuster L."/>
            <person name="Cowan T.M."/>
            <person name="Smanski M.J."/>
            <person name="Chevrette M.G."/>
            <person name="De Carvalho L.P.S."/>
            <person name="Shen B."/>
        </authorList>
    </citation>
    <scope>NUCLEOTIDE SEQUENCE [LARGE SCALE GENOMIC DNA]</scope>
    <source>
        <strain evidence="1 2">NPDC021253</strain>
    </source>
</reference>
<gene>
    <name evidence="1" type="ORF">ACH4OY_13985</name>
</gene>
<sequence length="124" mass="13386">MKNNPIVINEEYLRTLQTAYATQVDSVDAVYGKVYAYGNLPGSNVDMTKPLPMRLGGAAFTEAVEAVAALDGVRSGLAGRFASARGEIHALEYGVKFLLADSDAVEQLTTLSSEQFEYFMPRGS</sequence>